<dbReference type="AlphaFoldDB" id="H8WYR7"/>
<dbReference type="eggNOG" id="ENOG502QQMK">
    <property type="taxonomic scope" value="Eukaryota"/>
</dbReference>
<dbReference type="InterPro" id="IPR043131">
    <property type="entry name" value="BCAT-like_N"/>
</dbReference>
<dbReference type="GeneID" id="14537289"/>
<dbReference type="GO" id="GO:0003824">
    <property type="term" value="F:catalytic activity"/>
    <property type="evidence" value="ECO:0007669"/>
    <property type="project" value="InterPro"/>
</dbReference>
<protein>
    <submittedName>
        <fullName evidence="2">Abz2 protein</fullName>
    </submittedName>
</protein>
<dbReference type="Pfam" id="PF01063">
    <property type="entry name" value="Aminotran_4"/>
    <property type="match status" value="1"/>
</dbReference>
<evidence type="ECO:0000313" key="3">
    <source>
        <dbReference type="Proteomes" id="UP000005018"/>
    </source>
</evidence>
<dbReference type="InterPro" id="IPR050571">
    <property type="entry name" value="Class-IV_PLP-Dep_Aminotrnsfr"/>
</dbReference>
<keyword evidence="3" id="KW-1185">Reference proteome</keyword>
<dbReference type="RefSeq" id="XP_003866987.1">
    <property type="nucleotide sequence ID" value="XM_003866939.1"/>
</dbReference>
<dbReference type="PANTHER" id="PTHR42743">
    <property type="entry name" value="AMINO-ACID AMINOTRANSFERASE"/>
    <property type="match status" value="1"/>
</dbReference>
<name>H8WYR7_CANO9</name>
<dbReference type="HOGENOM" id="CLU_020844_6_0_1"/>
<dbReference type="OrthoDB" id="5288718at2759"/>
<proteinExistence type="inferred from homology"/>
<dbReference type="SUPFAM" id="SSF56752">
    <property type="entry name" value="D-aminoacid aminotransferase-like PLP-dependent enzymes"/>
    <property type="match status" value="1"/>
</dbReference>
<reference evidence="2 3" key="1">
    <citation type="journal article" date="2012" name="PLoS ONE">
        <title>Sequence and analysis of the genome of the pathogenic yeast Candida orthopsilosis.</title>
        <authorList>
            <person name="Riccombeni A."/>
            <person name="Vidanes G."/>
            <person name="Proux-Wera E."/>
            <person name="Wolfe K.H."/>
            <person name="Butler G."/>
        </authorList>
    </citation>
    <scope>NUCLEOTIDE SEQUENCE [LARGE SCALE GENOMIC DNA]</scope>
    <source>
        <strain evidence="2 3">Co 90-125</strain>
    </source>
</reference>
<gene>
    <name evidence="2" type="ORF">CORT_0A11640</name>
</gene>
<dbReference type="Gene3D" id="3.30.470.10">
    <property type="match status" value="1"/>
</dbReference>
<dbReference type="EMBL" id="HE681719">
    <property type="protein sequence ID" value="CCG21549.1"/>
    <property type="molecule type" value="Genomic_DNA"/>
</dbReference>
<sequence length="325" mass="36900">MRAKQFSSNKYVALIGDPNKLRRTHSQYIQIMKSLQLDEELKTIHAEYIDKYFPNFNAPTIKADDFEILSTIRYDPSLSKHPPTTYNEISALNIFLLSEHVARLQYTFKFFHHLYKTPFDSEVTEEYLLAQIVESLEQSGKSVDKPYKIRGLFQLDGSSKLEIHETTKRKNLLSGLDSDLHGNNTVAQASNNLGTKSGEWDVYINTKSTPISPFTSFKTTKRDVYSEARKVLPGLKPGQEEVLLFNSQKQLMEGSITNVAIKRKSDDKWVTPLLSSGCLCGVARHFLLCRNYIEEDIIPIKDISIGDEVLLFNGIMGVLRGKIVG</sequence>
<dbReference type="InterPro" id="IPR043132">
    <property type="entry name" value="BCAT-like_C"/>
</dbReference>
<dbReference type="Gene3D" id="3.20.10.10">
    <property type="entry name" value="D-amino Acid Aminotransferase, subunit A, domain 2"/>
    <property type="match status" value="1"/>
</dbReference>
<dbReference type="KEGG" id="cot:CORT_0A11640"/>
<organism evidence="2 3">
    <name type="scientific">Candida orthopsilosis (strain 90-125)</name>
    <name type="common">Yeast</name>
    <dbReference type="NCBI Taxonomy" id="1136231"/>
    <lineage>
        <taxon>Eukaryota</taxon>
        <taxon>Fungi</taxon>
        <taxon>Dikarya</taxon>
        <taxon>Ascomycota</taxon>
        <taxon>Saccharomycotina</taxon>
        <taxon>Pichiomycetes</taxon>
        <taxon>Debaryomycetaceae</taxon>
        <taxon>Candida/Lodderomyces clade</taxon>
        <taxon>Candida</taxon>
    </lineage>
</organism>
<dbReference type="Proteomes" id="UP000005018">
    <property type="component" value="Chromosome 1"/>
</dbReference>
<accession>H8WYR7</accession>
<evidence type="ECO:0000256" key="1">
    <source>
        <dbReference type="ARBA" id="ARBA00009320"/>
    </source>
</evidence>
<dbReference type="GO" id="GO:0046394">
    <property type="term" value="P:carboxylic acid biosynthetic process"/>
    <property type="evidence" value="ECO:0007669"/>
    <property type="project" value="UniProtKB-ARBA"/>
</dbReference>
<evidence type="ECO:0000313" key="2">
    <source>
        <dbReference type="EMBL" id="CCG21549.1"/>
    </source>
</evidence>
<dbReference type="InterPro" id="IPR036038">
    <property type="entry name" value="Aminotransferase-like"/>
</dbReference>
<dbReference type="PANTHER" id="PTHR42743:SF11">
    <property type="entry name" value="AMINODEOXYCHORISMATE LYASE"/>
    <property type="match status" value="1"/>
</dbReference>
<comment type="similarity">
    <text evidence="1">Belongs to the class-IV pyridoxal-phosphate-dependent aminotransferase family.</text>
</comment>
<dbReference type="InterPro" id="IPR001544">
    <property type="entry name" value="Aminotrans_IV"/>
</dbReference>